<keyword evidence="2" id="KW-0808">Transferase</keyword>
<dbReference type="SUPFAM" id="SSF55729">
    <property type="entry name" value="Acyl-CoA N-acyltransferases (Nat)"/>
    <property type="match status" value="1"/>
</dbReference>
<dbReference type="AlphaFoldDB" id="A0A6J4HR63"/>
<feature type="domain" description="N-acetyltransferase" evidence="1">
    <location>
        <begin position="24"/>
        <end position="195"/>
    </location>
</feature>
<dbReference type="Gene3D" id="3.40.630.30">
    <property type="match status" value="1"/>
</dbReference>
<dbReference type="InterPro" id="IPR000182">
    <property type="entry name" value="GNAT_dom"/>
</dbReference>
<evidence type="ECO:0000313" key="2">
    <source>
        <dbReference type="EMBL" id="CAA9230678.1"/>
    </source>
</evidence>
<protein>
    <submittedName>
        <fullName evidence="2">Acetyltransferase</fullName>
    </submittedName>
</protein>
<sequence>MTYTSTMSPPVLFSEQPTLRGTLCTLRPFTSRDIEAMGPILADPEVLRLTGSVHSTAEAEAGTQELDERTRTWYQTRVHQRDRLDLAVLDSRTGGCVGEAVLNEWQPDDDACNFRILLGPAGRDRGIGSEATRLLIGHAFAATGLHRISLEVFAFNPRARRAYEKAGFVVEGTLREAFKFDGEYIDAVLMSVLRPDWERLGG</sequence>
<dbReference type="GO" id="GO:0016747">
    <property type="term" value="F:acyltransferase activity, transferring groups other than amino-acyl groups"/>
    <property type="evidence" value="ECO:0007669"/>
    <property type="project" value="InterPro"/>
</dbReference>
<name>A0A6J4HR63_9MICC</name>
<proteinExistence type="predicted"/>
<organism evidence="2">
    <name type="scientific">uncultured Arthrobacter sp</name>
    <dbReference type="NCBI Taxonomy" id="114050"/>
    <lineage>
        <taxon>Bacteria</taxon>
        <taxon>Bacillati</taxon>
        <taxon>Actinomycetota</taxon>
        <taxon>Actinomycetes</taxon>
        <taxon>Micrococcales</taxon>
        <taxon>Micrococcaceae</taxon>
        <taxon>Arthrobacter</taxon>
        <taxon>environmental samples</taxon>
    </lineage>
</organism>
<dbReference type="PANTHER" id="PTHR43610">
    <property type="entry name" value="BLL6696 PROTEIN"/>
    <property type="match status" value="1"/>
</dbReference>
<accession>A0A6J4HR63</accession>
<gene>
    <name evidence="2" type="ORF">AVDCRST_MAG83-1130</name>
</gene>
<dbReference type="EMBL" id="CADCTE010000067">
    <property type="protein sequence ID" value="CAA9230678.1"/>
    <property type="molecule type" value="Genomic_DNA"/>
</dbReference>
<dbReference type="RefSeq" id="WP_294565952.1">
    <property type="nucleotide sequence ID" value="NZ_CADCTE010000067.1"/>
</dbReference>
<reference evidence="2" key="1">
    <citation type="submission" date="2020-02" db="EMBL/GenBank/DDBJ databases">
        <authorList>
            <person name="Meier V. D."/>
        </authorList>
    </citation>
    <scope>NUCLEOTIDE SEQUENCE</scope>
    <source>
        <strain evidence="2">AVDCRST_MAG83</strain>
    </source>
</reference>
<dbReference type="PROSITE" id="PS51186">
    <property type="entry name" value="GNAT"/>
    <property type="match status" value="1"/>
</dbReference>
<dbReference type="PANTHER" id="PTHR43610:SF1">
    <property type="entry name" value="N-ACETYLTRANSFERASE DOMAIN-CONTAINING PROTEIN"/>
    <property type="match status" value="1"/>
</dbReference>
<evidence type="ECO:0000259" key="1">
    <source>
        <dbReference type="PROSITE" id="PS51186"/>
    </source>
</evidence>
<dbReference type="InterPro" id="IPR016181">
    <property type="entry name" value="Acyl_CoA_acyltransferase"/>
</dbReference>
<dbReference type="Pfam" id="PF13302">
    <property type="entry name" value="Acetyltransf_3"/>
    <property type="match status" value="1"/>
</dbReference>